<organism evidence="4">
    <name type="scientific">Fervidobacterium thailandense</name>
    <dbReference type="NCBI Taxonomy" id="1008305"/>
    <lineage>
        <taxon>Bacteria</taxon>
        <taxon>Thermotogati</taxon>
        <taxon>Thermotogota</taxon>
        <taxon>Thermotogae</taxon>
        <taxon>Thermotogales</taxon>
        <taxon>Fervidobacteriaceae</taxon>
        <taxon>Fervidobacterium</taxon>
    </lineage>
</organism>
<dbReference type="GO" id="GO:0009089">
    <property type="term" value="P:lysine biosynthetic process via diaminopimelate"/>
    <property type="evidence" value="ECO:0007669"/>
    <property type="project" value="UniProtKB-UniRule"/>
</dbReference>
<comment type="similarity">
    <text evidence="1">Belongs to the diaminopimelate epimerase family.</text>
</comment>
<gene>
    <name evidence="4" type="primary">dapF</name>
    <name evidence="4" type="ORF">ENT77_07075</name>
</gene>
<dbReference type="EMBL" id="DSZY01000031">
    <property type="protein sequence ID" value="HGU40944.1"/>
    <property type="molecule type" value="Genomic_DNA"/>
</dbReference>
<dbReference type="PANTHER" id="PTHR31689:SF0">
    <property type="entry name" value="DIAMINOPIMELATE EPIMERASE"/>
    <property type="match status" value="1"/>
</dbReference>
<evidence type="ECO:0000256" key="1">
    <source>
        <dbReference type="ARBA" id="ARBA00010219"/>
    </source>
</evidence>
<comment type="caution">
    <text evidence="4">The sequence shown here is derived from an EMBL/GenBank/DDBJ whole genome shotgun (WGS) entry which is preliminary data.</text>
</comment>
<accession>A0A7C4GH29</accession>
<keyword evidence="2 4" id="KW-0413">Isomerase</keyword>
<dbReference type="AlphaFoldDB" id="A0A7C4GH29"/>
<protein>
    <recommendedName>
        <fullName evidence="3">Diaminopimelate epimerase</fullName>
        <ecNumber evidence="3">5.1.1.7</ecNumber>
    </recommendedName>
</protein>
<sequence>MDGILDIVPYTATGNTFVVVELLPELSLTDKEKSQIVLNVVGERDGVIFVERSNEGLNFRMDYFNRDGRRAAFCGNGARVFAGYLHDKYGLCGDLRFETSVGFLHAIISEEIKVEMPKPRIDRDILEVFHGAILAGKLVNVGVSHLTIGVTSNGVFTEEDLVEHLMKYASDLRRKYDANVNFFHVLARGHIKVRTYERGVERETLSCGSGVTACAYVYALEDFSSLNRDETFDDFTVQITTRGGSLKVHFETDRLYLSGGVVNE</sequence>
<dbReference type="GO" id="GO:0005829">
    <property type="term" value="C:cytosol"/>
    <property type="evidence" value="ECO:0007669"/>
    <property type="project" value="TreeGrafter"/>
</dbReference>
<dbReference type="EC" id="5.1.1.7" evidence="3"/>
<name>A0A7C4GH29_9BACT</name>
<dbReference type="GO" id="GO:0008837">
    <property type="term" value="F:diaminopimelate epimerase activity"/>
    <property type="evidence" value="ECO:0007669"/>
    <property type="project" value="UniProtKB-UniRule"/>
</dbReference>
<evidence type="ECO:0000256" key="3">
    <source>
        <dbReference type="NCBIfam" id="TIGR00652"/>
    </source>
</evidence>
<dbReference type="NCBIfam" id="TIGR00652">
    <property type="entry name" value="DapF"/>
    <property type="match status" value="1"/>
</dbReference>
<reference evidence="4" key="1">
    <citation type="journal article" date="2020" name="mSystems">
        <title>Genome- and Community-Level Interaction Insights into Carbon Utilization and Element Cycling Functions of Hydrothermarchaeota in Hydrothermal Sediment.</title>
        <authorList>
            <person name="Zhou Z."/>
            <person name="Liu Y."/>
            <person name="Xu W."/>
            <person name="Pan J."/>
            <person name="Luo Z.H."/>
            <person name="Li M."/>
        </authorList>
    </citation>
    <scope>NUCLEOTIDE SEQUENCE [LARGE SCALE GENOMIC DNA]</scope>
    <source>
        <strain evidence="4">SpSt-609</strain>
    </source>
</reference>
<dbReference type="SUPFAM" id="SSF54506">
    <property type="entry name" value="Diaminopimelate epimerase-like"/>
    <property type="match status" value="1"/>
</dbReference>
<dbReference type="InterPro" id="IPR001653">
    <property type="entry name" value="DAP_epimerase_DapF"/>
</dbReference>
<evidence type="ECO:0000256" key="2">
    <source>
        <dbReference type="ARBA" id="ARBA00023235"/>
    </source>
</evidence>
<dbReference type="PANTHER" id="PTHR31689">
    <property type="entry name" value="DIAMINOPIMELATE EPIMERASE, CHLOROPLASTIC"/>
    <property type="match status" value="1"/>
</dbReference>
<dbReference type="Pfam" id="PF01678">
    <property type="entry name" value="DAP_epimerase"/>
    <property type="match status" value="2"/>
</dbReference>
<proteinExistence type="inferred from homology"/>
<dbReference type="Gene3D" id="3.10.310.10">
    <property type="entry name" value="Diaminopimelate Epimerase, Chain A, domain 1"/>
    <property type="match status" value="2"/>
</dbReference>
<evidence type="ECO:0000313" key="4">
    <source>
        <dbReference type="EMBL" id="HGU40944.1"/>
    </source>
</evidence>